<dbReference type="Pfam" id="PF01384">
    <property type="entry name" value="PHO4"/>
    <property type="match status" value="1"/>
</dbReference>
<evidence type="ECO:0000256" key="4">
    <source>
        <dbReference type="ARBA" id="ARBA00022989"/>
    </source>
</evidence>
<keyword evidence="4 6" id="KW-1133">Transmembrane helix</keyword>
<comment type="similarity">
    <text evidence="6">Belongs to the inorganic phosphate transporter (PiT) (TC 2.A.20) family.</text>
</comment>
<feature type="transmembrane region" description="Helical" evidence="6">
    <location>
        <begin position="114"/>
        <end position="132"/>
    </location>
</feature>
<comment type="subcellular location">
    <subcellularLocation>
        <location evidence="1 6">Membrane</location>
        <topology evidence="1 6">Multi-pass membrane protein</topology>
    </subcellularLocation>
</comment>
<reference evidence="8" key="1">
    <citation type="journal article" date="2019" name="Int. J. Syst. Evol. Microbiol.">
        <title>The Global Catalogue of Microorganisms (GCM) 10K type strain sequencing project: providing services to taxonomists for standard genome sequencing and annotation.</title>
        <authorList>
            <consortium name="The Broad Institute Genomics Platform"/>
            <consortium name="The Broad Institute Genome Sequencing Center for Infectious Disease"/>
            <person name="Wu L."/>
            <person name="Ma J."/>
        </authorList>
    </citation>
    <scope>NUCLEOTIDE SEQUENCE [LARGE SCALE GENOMIC DNA]</scope>
    <source>
        <strain evidence="8">DT92</strain>
    </source>
</reference>
<comment type="caution">
    <text evidence="7">The sequence shown here is derived from an EMBL/GenBank/DDBJ whole genome shotgun (WGS) entry which is preliminary data.</text>
</comment>
<feature type="transmembrane region" description="Helical" evidence="6">
    <location>
        <begin position="464"/>
        <end position="484"/>
    </location>
</feature>
<evidence type="ECO:0000256" key="3">
    <source>
        <dbReference type="ARBA" id="ARBA00022692"/>
    </source>
</evidence>
<dbReference type="RefSeq" id="WP_378320613.1">
    <property type="nucleotide sequence ID" value="NZ_JBHUHY010000013.1"/>
</dbReference>
<dbReference type="PANTHER" id="PTHR11101">
    <property type="entry name" value="PHOSPHATE TRANSPORTER"/>
    <property type="match status" value="1"/>
</dbReference>
<keyword evidence="6" id="KW-0592">Phosphate transport</keyword>
<feature type="transmembrane region" description="Helical" evidence="6">
    <location>
        <begin position="551"/>
        <end position="569"/>
    </location>
</feature>
<evidence type="ECO:0000256" key="5">
    <source>
        <dbReference type="ARBA" id="ARBA00023136"/>
    </source>
</evidence>
<organism evidence="7 8">
    <name type="scientific">Aquimarina celericrescens</name>
    <dbReference type="NCBI Taxonomy" id="1964542"/>
    <lineage>
        <taxon>Bacteria</taxon>
        <taxon>Pseudomonadati</taxon>
        <taxon>Bacteroidota</taxon>
        <taxon>Flavobacteriia</taxon>
        <taxon>Flavobacteriales</taxon>
        <taxon>Flavobacteriaceae</taxon>
        <taxon>Aquimarina</taxon>
    </lineage>
</organism>
<feature type="transmembrane region" description="Helical" evidence="6">
    <location>
        <begin position="6"/>
        <end position="29"/>
    </location>
</feature>
<feature type="transmembrane region" description="Helical" evidence="6">
    <location>
        <begin position="279"/>
        <end position="298"/>
    </location>
</feature>
<evidence type="ECO:0000256" key="6">
    <source>
        <dbReference type="RuleBase" id="RU363058"/>
    </source>
</evidence>
<keyword evidence="5 6" id="KW-0472">Membrane</keyword>
<sequence length="798" mass="87775">MSDIYIWMIIALAVLAIADLIVGVSNDAVNFLNSAIGSKAISFKTIMIVASIGIAAGAIFSSGLMEVARKGIFVPGEFYFDEIMMIFMAVMITDILLLDFFNTLGMPTSTTVSIVFELLGAAVCVALLKISADVNLSVSDLGNFINTKKAGEIIAGILLSVVVAFTIGAIVQYVSRLLLSFNFEKKAKWVGALFGGIALTSILYFIFIKGIKGTNYASAVVEVLYNGGAEGLLDWANIYFNSTYESTQEFIKAQSDLFKIDPKEGTVALTLRGFLETNVLLIVLTGFTILSFLSYLIISVFKISIYRIIIIVGTFALALAFAGNDLVNFIGVPIAAWQSYEAWVASGAPADSFTMGVLASKVATPTYLLLTAGLIMVLTLWFSAKARNVVKTSIDLSRQGDGDEKFRPNFLSREVVRITIILSQGIAEVTPKSLKKFSDKQFDEKEVLAANAYTKKEDQPAFDMVRAAVNLMVAGILISIATSMKLPLSTTYVTFMVAMGTSLADRAWGSESAVYRVAGVLNVIGGWFFTAISAFTAAAIVAFLININQPIMTGVLLLVALLLIIRSTIKYRNQTRAEKAEDKLKKSESSSIKGVIEESADNIKSFVHRGNKIYAGTIDSLAKYDLSALKKNRKGIAKLENEVEGLRDSIFYFIKNLDESSVGASNFYISILDYLEDIAQSLEYISKVSHKHVNNNHKKLRFNQIKDLKEIEDHLNSFFGHIKTVFDQREFNKLNGIISEKQELFTIVNDKINKQVARTRTEESSPKNTTLYFSLLTETKDLIEATMNLLATYRDHQD</sequence>
<feature type="transmembrane region" description="Helical" evidence="6">
    <location>
        <begin position="490"/>
        <end position="508"/>
    </location>
</feature>
<keyword evidence="2 6" id="KW-0813">Transport</keyword>
<evidence type="ECO:0000313" key="8">
    <source>
        <dbReference type="Proteomes" id="UP001597344"/>
    </source>
</evidence>
<feature type="transmembrane region" description="Helical" evidence="6">
    <location>
        <begin position="305"/>
        <end position="323"/>
    </location>
</feature>
<keyword evidence="8" id="KW-1185">Reference proteome</keyword>
<name>A0ABW5AZ58_9FLAO</name>
<feature type="transmembrane region" description="Helical" evidence="6">
    <location>
        <begin position="41"/>
        <end position="63"/>
    </location>
</feature>
<gene>
    <name evidence="7" type="ORF">ACFSJT_12485</name>
</gene>
<dbReference type="Proteomes" id="UP001597344">
    <property type="component" value="Unassembled WGS sequence"/>
</dbReference>
<dbReference type="EMBL" id="JBHUHY010000013">
    <property type="protein sequence ID" value="MFD2187610.1"/>
    <property type="molecule type" value="Genomic_DNA"/>
</dbReference>
<feature type="transmembrane region" description="Helical" evidence="6">
    <location>
        <begin position="520"/>
        <end position="545"/>
    </location>
</feature>
<feature type="transmembrane region" description="Helical" evidence="6">
    <location>
        <begin position="152"/>
        <end position="175"/>
    </location>
</feature>
<feature type="transmembrane region" description="Helical" evidence="6">
    <location>
        <begin position="83"/>
        <end position="102"/>
    </location>
</feature>
<evidence type="ECO:0000256" key="2">
    <source>
        <dbReference type="ARBA" id="ARBA00022448"/>
    </source>
</evidence>
<accession>A0ABW5AZ58</accession>
<evidence type="ECO:0000256" key="1">
    <source>
        <dbReference type="ARBA" id="ARBA00004141"/>
    </source>
</evidence>
<feature type="transmembrane region" description="Helical" evidence="6">
    <location>
        <begin position="366"/>
        <end position="384"/>
    </location>
</feature>
<dbReference type="InterPro" id="IPR001204">
    <property type="entry name" value="Phos_transporter"/>
</dbReference>
<feature type="transmembrane region" description="Helical" evidence="6">
    <location>
        <begin position="187"/>
        <end position="208"/>
    </location>
</feature>
<proteinExistence type="inferred from homology"/>
<evidence type="ECO:0000313" key="7">
    <source>
        <dbReference type="EMBL" id="MFD2187610.1"/>
    </source>
</evidence>
<protein>
    <recommendedName>
        <fullName evidence="6">Phosphate transporter</fullName>
    </recommendedName>
</protein>
<keyword evidence="3 6" id="KW-0812">Transmembrane</keyword>
<dbReference type="PANTHER" id="PTHR11101:SF16">
    <property type="entry name" value="PHOSPHATE TRANSPORTER"/>
    <property type="match status" value="1"/>
</dbReference>